<accession>A0A5C3KIL9</accession>
<gene>
    <name evidence="1" type="ORF">FA15DRAFT_150507</name>
</gene>
<organism evidence="1 2">
    <name type="scientific">Coprinopsis marcescibilis</name>
    <name type="common">Agaric fungus</name>
    <name type="synonym">Psathyrella marcescibilis</name>
    <dbReference type="NCBI Taxonomy" id="230819"/>
    <lineage>
        <taxon>Eukaryota</taxon>
        <taxon>Fungi</taxon>
        <taxon>Dikarya</taxon>
        <taxon>Basidiomycota</taxon>
        <taxon>Agaricomycotina</taxon>
        <taxon>Agaricomycetes</taxon>
        <taxon>Agaricomycetidae</taxon>
        <taxon>Agaricales</taxon>
        <taxon>Agaricineae</taxon>
        <taxon>Psathyrellaceae</taxon>
        <taxon>Coprinopsis</taxon>
    </lineage>
</organism>
<protein>
    <submittedName>
        <fullName evidence="1">Uncharacterized protein</fullName>
    </submittedName>
</protein>
<dbReference type="AlphaFoldDB" id="A0A5C3KIL9"/>
<evidence type="ECO:0000313" key="1">
    <source>
        <dbReference type="EMBL" id="TFK19990.1"/>
    </source>
</evidence>
<reference evidence="1 2" key="1">
    <citation type="journal article" date="2019" name="Nat. Ecol. Evol.">
        <title>Megaphylogeny resolves global patterns of mushroom evolution.</title>
        <authorList>
            <person name="Varga T."/>
            <person name="Krizsan K."/>
            <person name="Foldi C."/>
            <person name="Dima B."/>
            <person name="Sanchez-Garcia M."/>
            <person name="Sanchez-Ramirez S."/>
            <person name="Szollosi G.J."/>
            <person name="Szarkandi J.G."/>
            <person name="Papp V."/>
            <person name="Albert L."/>
            <person name="Andreopoulos W."/>
            <person name="Angelini C."/>
            <person name="Antonin V."/>
            <person name="Barry K.W."/>
            <person name="Bougher N.L."/>
            <person name="Buchanan P."/>
            <person name="Buyck B."/>
            <person name="Bense V."/>
            <person name="Catcheside P."/>
            <person name="Chovatia M."/>
            <person name="Cooper J."/>
            <person name="Damon W."/>
            <person name="Desjardin D."/>
            <person name="Finy P."/>
            <person name="Geml J."/>
            <person name="Haridas S."/>
            <person name="Hughes K."/>
            <person name="Justo A."/>
            <person name="Karasinski D."/>
            <person name="Kautmanova I."/>
            <person name="Kiss B."/>
            <person name="Kocsube S."/>
            <person name="Kotiranta H."/>
            <person name="LaButti K.M."/>
            <person name="Lechner B.E."/>
            <person name="Liimatainen K."/>
            <person name="Lipzen A."/>
            <person name="Lukacs Z."/>
            <person name="Mihaltcheva S."/>
            <person name="Morgado L.N."/>
            <person name="Niskanen T."/>
            <person name="Noordeloos M.E."/>
            <person name="Ohm R.A."/>
            <person name="Ortiz-Santana B."/>
            <person name="Ovrebo C."/>
            <person name="Racz N."/>
            <person name="Riley R."/>
            <person name="Savchenko A."/>
            <person name="Shiryaev A."/>
            <person name="Soop K."/>
            <person name="Spirin V."/>
            <person name="Szebenyi C."/>
            <person name="Tomsovsky M."/>
            <person name="Tulloss R.E."/>
            <person name="Uehling J."/>
            <person name="Grigoriev I.V."/>
            <person name="Vagvolgyi C."/>
            <person name="Papp T."/>
            <person name="Martin F.M."/>
            <person name="Miettinen O."/>
            <person name="Hibbett D.S."/>
            <person name="Nagy L.G."/>
        </authorList>
    </citation>
    <scope>NUCLEOTIDE SEQUENCE [LARGE SCALE GENOMIC DNA]</scope>
    <source>
        <strain evidence="1 2">CBS 121175</strain>
    </source>
</reference>
<proteinExistence type="predicted"/>
<dbReference type="Proteomes" id="UP000307440">
    <property type="component" value="Unassembled WGS sequence"/>
</dbReference>
<sequence>MVASLCSISCVWVSFRDTNLSVVAVVGPRRTVLELFIFQTRSGRVDHVASRMFWTALCQFYVPHRSQEHPANQEKTQCKWEGEGGEGTTCDNSAEKVLAANIIIGGIYNCQLETEARLSFVLLSSSLHSQFQLHPATTVSSGQFPPGLGHSGPLLGPKVLEYQGPGLDRDRVRAQETAAPEPFKFYH</sequence>
<keyword evidence="2" id="KW-1185">Reference proteome</keyword>
<name>A0A5C3KIL9_COPMA</name>
<evidence type="ECO:0000313" key="2">
    <source>
        <dbReference type="Proteomes" id="UP000307440"/>
    </source>
</evidence>
<dbReference type="EMBL" id="ML210316">
    <property type="protein sequence ID" value="TFK19990.1"/>
    <property type="molecule type" value="Genomic_DNA"/>
</dbReference>